<evidence type="ECO:0000313" key="2">
    <source>
        <dbReference type="EMBL" id="KAB8076511.1"/>
    </source>
</evidence>
<reference evidence="2 3" key="1">
    <citation type="submission" date="2019-04" db="EMBL/GenBank/DDBJ databases">
        <title>Friends and foes A comparative genomics study of 23 Aspergillus species from section Flavi.</title>
        <authorList>
            <consortium name="DOE Joint Genome Institute"/>
            <person name="Kjaerbolling I."/>
            <person name="Vesth T."/>
            <person name="Frisvad J.C."/>
            <person name="Nybo J.L."/>
            <person name="Theobald S."/>
            <person name="Kildgaard S."/>
            <person name="Isbrandt T."/>
            <person name="Kuo A."/>
            <person name="Sato A."/>
            <person name="Lyhne E.K."/>
            <person name="Kogle M.E."/>
            <person name="Wiebenga A."/>
            <person name="Kun R.S."/>
            <person name="Lubbers R.J."/>
            <person name="Makela M.R."/>
            <person name="Barry K."/>
            <person name="Chovatia M."/>
            <person name="Clum A."/>
            <person name="Daum C."/>
            <person name="Haridas S."/>
            <person name="He G."/>
            <person name="LaButti K."/>
            <person name="Lipzen A."/>
            <person name="Mondo S."/>
            <person name="Riley R."/>
            <person name="Salamov A."/>
            <person name="Simmons B.A."/>
            <person name="Magnuson J.K."/>
            <person name="Henrissat B."/>
            <person name="Mortensen U.H."/>
            <person name="Larsen T.O."/>
            <person name="Devries R.P."/>
            <person name="Grigoriev I.V."/>
            <person name="Machida M."/>
            <person name="Baker S.E."/>
            <person name="Andersen M.R."/>
        </authorList>
    </citation>
    <scope>NUCLEOTIDE SEQUENCE [LARGE SCALE GENOMIC DNA]</scope>
    <source>
        <strain evidence="2 3">CBS 151.66</strain>
    </source>
</reference>
<dbReference type="EMBL" id="ML732180">
    <property type="protein sequence ID" value="KAB8076511.1"/>
    <property type="molecule type" value="Genomic_DNA"/>
</dbReference>
<evidence type="ECO:0000313" key="3">
    <source>
        <dbReference type="Proteomes" id="UP000326565"/>
    </source>
</evidence>
<proteinExistence type="predicted"/>
<dbReference type="AlphaFoldDB" id="A0A5N5X6Z3"/>
<sequence>MPLYTYSPLPPGNSTIRMFRLLPNKDTNARIECEIIVHSLEKRGEYIYEALSYVWGSTDNPSMIYINGCVLKVTSNLHAALSRLRLQRFERILWVDAICIDQENNTEKEQQIWLMSEIYGQAKNVIVWLGEEEDDSTDALESLRLIAEGDTPQADINDAALIALLGRPWFRRVWVLQEVGVARSVLVRCGPMEMTGYAFSSGLRKLESLNDRPQNLRSLVVSVRSVTYLLGRAIFRFSYGRRSKRRHPLGELLDMYHAHEATIRHDKVFALLGMCSDDLDAVGLLPHYDIPWDVLFRRVISHALSEDMSIETWSDKELALIKGKGHTLGRVSAAYGDKSRFDRQHVHFAFNSTAKSLGYVKVPTQGQDTGLGCRFVEWTLRVSAQSVKPGDIVCLLQGASKPSIARPFRDCFVIIMTGVTPLQSKVASSTSSRRSNIYEAFWKPAANCLREFLLVWNWESPSVQSNEQRIDALWPNINNLVPNSPETELDAINKLYDMAAILVDAGGYDEASKLLSDMIDVDGELLIRMSETMQLKYLDLLTVIYSNSNKCTRVVTLCKRATMMRKQLEGSEFPHVQHSVANLLSAYISICQYYAETCQVDDDCSFAMLRAKLENMLQKTRQVEQLSKRVMRMLIDIILQGQELLSDRLSCDCPNVRSTEVSLDIRSWVMRPIQLMTILMRACFGHTGSHTSISKDIIDEARQMGFDDESLQFLLKREEEYPKKEEIGCDVGMKPDAVRVPGDSTGTSFYNDQAGIDLEDVTGFDPGLSLIVSDHA</sequence>
<feature type="domain" description="Heterokaryon incompatibility" evidence="1">
    <location>
        <begin position="48"/>
        <end position="178"/>
    </location>
</feature>
<protein>
    <submittedName>
        <fullName evidence="2">Heterokaryon incompatibility protein-domain-containing protein</fullName>
    </submittedName>
</protein>
<dbReference type="PANTHER" id="PTHR24148">
    <property type="entry name" value="ANKYRIN REPEAT DOMAIN-CONTAINING PROTEIN 39 HOMOLOG-RELATED"/>
    <property type="match status" value="1"/>
</dbReference>
<dbReference type="OrthoDB" id="2157530at2759"/>
<organism evidence="2 3">
    <name type="scientific">Aspergillus leporis</name>
    <dbReference type="NCBI Taxonomy" id="41062"/>
    <lineage>
        <taxon>Eukaryota</taxon>
        <taxon>Fungi</taxon>
        <taxon>Dikarya</taxon>
        <taxon>Ascomycota</taxon>
        <taxon>Pezizomycotina</taxon>
        <taxon>Eurotiomycetes</taxon>
        <taxon>Eurotiomycetidae</taxon>
        <taxon>Eurotiales</taxon>
        <taxon>Aspergillaceae</taxon>
        <taxon>Aspergillus</taxon>
        <taxon>Aspergillus subgen. Circumdati</taxon>
    </lineage>
</organism>
<accession>A0A5N5X6Z3</accession>
<dbReference type="Pfam" id="PF06985">
    <property type="entry name" value="HET"/>
    <property type="match status" value="1"/>
</dbReference>
<keyword evidence="3" id="KW-1185">Reference proteome</keyword>
<dbReference type="PANTHER" id="PTHR24148:SF78">
    <property type="entry name" value="HETEROKARYON INCOMPATIBILITY DOMAIN-CONTAINING PROTEIN"/>
    <property type="match status" value="1"/>
</dbReference>
<name>A0A5N5X6Z3_9EURO</name>
<dbReference type="InterPro" id="IPR010730">
    <property type="entry name" value="HET"/>
</dbReference>
<evidence type="ECO:0000259" key="1">
    <source>
        <dbReference type="Pfam" id="PF06985"/>
    </source>
</evidence>
<dbReference type="InterPro" id="IPR052895">
    <property type="entry name" value="HetReg/Transcr_Mod"/>
</dbReference>
<dbReference type="Proteomes" id="UP000326565">
    <property type="component" value="Unassembled WGS sequence"/>
</dbReference>
<gene>
    <name evidence="2" type="ORF">BDV29DRAFT_154687</name>
</gene>